<comment type="subcellular location">
    <subcellularLocation>
        <location evidence="1">Cell membrane</location>
        <topology evidence="1">Multi-pass membrane protein</topology>
    </subcellularLocation>
</comment>
<accession>A0ABW4RTE8</accession>
<gene>
    <name evidence="8" type="ORF">ACFSCS_01960</name>
</gene>
<sequence length="479" mass="52060">MRTTTSWILDRLWPTRPSGWSASFARIVPVVGNMARLAIASTLAYLLTRWLVHGPIDLTAALTALLVMQASAAGSFKKGALRVVAVSSGVGMALLATGWLGMHWWSLGLVIFAALLLARMMRLGDSALEMPISAMLILGSTRFDVAAETRVISTLIGALVGVVFPLLLPPAVPYRSASASVRRVAGSSRDVLFRAADAMQTGDITKPMVARWLVDARRITGQIGKAHEQVEDLSDVRRFNSRAVGTADVSPILTSGLYTLENCLLSLRAIFMLMERQAPPVAEHPANFRADADRGFSVRIQGGVAEVLRRLGDCIEAFGTMVEAEANGNESKAHEVFAVNYRQLRNARAELASLMAEADENSQEWLLRGGILSALDQVLQMLDVDARVRVRQRWKASQLGRRLPQGQIGPRTTVMDRARHARLRARQLRRPEPTPTTADFLGDEEATQVIPIIRAEDPPPPAAGSGGGGGLFGRRIARR</sequence>
<evidence type="ECO:0000256" key="2">
    <source>
        <dbReference type="ARBA" id="ARBA00022475"/>
    </source>
</evidence>
<evidence type="ECO:0000256" key="6">
    <source>
        <dbReference type="SAM" id="MobiDB-lite"/>
    </source>
</evidence>
<evidence type="ECO:0000313" key="9">
    <source>
        <dbReference type="Proteomes" id="UP001597326"/>
    </source>
</evidence>
<dbReference type="EMBL" id="JBHUFZ010000005">
    <property type="protein sequence ID" value="MFD1888949.1"/>
    <property type="molecule type" value="Genomic_DNA"/>
</dbReference>
<name>A0ABW4RTE8_9ACTN</name>
<proteinExistence type="predicted"/>
<evidence type="ECO:0000256" key="7">
    <source>
        <dbReference type="SAM" id="Phobius"/>
    </source>
</evidence>
<keyword evidence="4 7" id="KW-1133">Transmembrane helix</keyword>
<protein>
    <submittedName>
        <fullName evidence="8">Aromatic acid exporter family protein</fullName>
    </submittedName>
</protein>
<evidence type="ECO:0000313" key="8">
    <source>
        <dbReference type="EMBL" id="MFD1888949.1"/>
    </source>
</evidence>
<evidence type="ECO:0000256" key="1">
    <source>
        <dbReference type="ARBA" id="ARBA00004651"/>
    </source>
</evidence>
<evidence type="ECO:0000256" key="3">
    <source>
        <dbReference type="ARBA" id="ARBA00022692"/>
    </source>
</evidence>
<reference evidence="9" key="1">
    <citation type="journal article" date="2019" name="Int. J. Syst. Evol. Microbiol.">
        <title>The Global Catalogue of Microorganisms (GCM) 10K type strain sequencing project: providing services to taxonomists for standard genome sequencing and annotation.</title>
        <authorList>
            <consortium name="The Broad Institute Genomics Platform"/>
            <consortium name="The Broad Institute Genome Sequencing Center for Infectious Disease"/>
            <person name="Wu L."/>
            <person name="Ma J."/>
        </authorList>
    </citation>
    <scope>NUCLEOTIDE SEQUENCE [LARGE SCALE GENOMIC DNA]</scope>
    <source>
        <strain evidence="9">CAIM 431</strain>
    </source>
</reference>
<keyword evidence="5 7" id="KW-0472">Membrane</keyword>
<feature type="transmembrane region" description="Helical" evidence="7">
    <location>
        <begin position="105"/>
        <end position="124"/>
    </location>
</feature>
<organism evidence="8 9">
    <name type="scientific">Luteococcus peritonei</name>
    <dbReference type="NCBI Taxonomy" id="88874"/>
    <lineage>
        <taxon>Bacteria</taxon>
        <taxon>Bacillati</taxon>
        <taxon>Actinomycetota</taxon>
        <taxon>Actinomycetes</taxon>
        <taxon>Propionibacteriales</taxon>
        <taxon>Propionibacteriaceae</taxon>
        <taxon>Luteococcus</taxon>
    </lineage>
</organism>
<dbReference type="Pfam" id="PF06081">
    <property type="entry name" value="ArAE_1"/>
    <property type="match status" value="1"/>
</dbReference>
<dbReference type="RefSeq" id="WP_343875035.1">
    <property type="nucleotide sequence ID" value="NZ_BAAAIX010000028.1"/>
</dbReference>
<comment type="caution">
    <text evidence="8">The sequence shown here is derived from an EMBL/GenBank/DDBJ whole genome shotgun (WGS) entry which is preliminary data.</text>
</comment>
<evidence type="ECO:0000256" key="4">
    <source>
        <dbReference type="ARBA" id="ARBA00022989"/>
    </source>
</evidence>
<keyword evidence="2" id="KW-1003">Cell membrane</keyword>
<feature type="transmembrane region" description="Helical" evidence="7">
    <location>
        <begin position="145"/>
        <end position="168"/>
    </location>
</feature>
<dbReference type="Proteomes" id="UP001597326">
    <property type="component" value="Unassembled WGS sequence"/>
</dbReference>
<keyword evidence="9" id="KW-1185">Reference proteome</keyword>
<evidence type="ECO:0000256" key="5">
    <source>
        <dbReference type="ARBA" id="ARBA00023136"/>
    </source>
</evidence>
<dbReference type="InterPro" id="IPR010343">
    <property type="entry name" value="ArAE_1"/>
</dbReference>
<keyword evidence="3 7" id="KW-0812">Transmembrane</keyword>
<feature type="region of interest" description="Disordered" evidence="6">
    <location>
        <begin position="455"/>
        <end position="479"/>
    </location>
</feature>
<feature type="transmembrane region" description="Helical" evidence="7">
    <location>
        <begin position="50"/>
        <end position="68"/>
    </location>
</feature>